<evidence type="ECO:0000313" key="1">
    <source>
        <dbReference type="EMBL" id="KAK6780173.1"/>
    </source>
</evidence>
<gene>
    <name evidence="1" type="ORF">RDI58_022357</name>
</gene>
<protein>
    <submittedName>
        <fullName evidence="1">Uncharacterized protein</fullName>
    </submittedName>
</protein>
<comment type="caution">
    <text evidence="1">The sequence shown here is derived from an EMBL/GenBank/DDBJ whole genome shotgun (WGS) entry which is preliminary data.</text>
</comment>
<dbReference type="EMBL" id="JBANQN010000009">
    <property type="protein sequence ID" value="KAK6780173.1"/>
    <property type="molecule type" value="Genomic_DNA"/>
</dbReference>
<keyword evidence="2" id="KW-1185">Reference proteome</keyword>
<accession>A0AAN8T959</accession>
<organism evidence="1 2">
    <name type="scientific">Solanum bulbocastanum</name>
    <name type="common">Wild potato</name>
    <dbReference type="NCBI Taxonomy" id="147425"/>
    <lineage>
        <taxon>Eukaryota</taxon>
        <taxon>Viridiplantae</taxon>
        <taxon>Streptophyta</taxon>
        <taxon>Embryophyta</taxon>
        <taxon>Tracheophyta</taxon>
        <taxon>Spermatophyta</taxon>
        <taxon>Magnoliopsida</taxon>
        <taxon>eudicotyledons</taxon>
        <taxon>Gunneridae</taxon>
        <taxon>Pentapetalae</taxon>
        <taxon>asterids</taxon>
        <taxon>lamiids</taxon>
        <taxon>Solanales</taxon>
        <taxon>Solanaceae</taxon>
        <taxon>Solanoideae</taxon>
        <taxon>Solaneae</taxon>
        <taxon>Solanum</taxon>
    </lineage>
</organism>
<evidence type="ECO:0000313" key="2">
    <source>
        <dbReference type="Proteomes" id="UP001371456"/>
    </source>
</evidence>
<reference evidence="1 2" key="1">
    <citation type="submission" date="2024-02" db="EMBL/GenBank/DDBJ databases">
        <title>de novo genome assembly of Solanum bulbocastanum strain 11H21.</title>
        <authorList>
            <person name="Hosaka A.J."/>
        </authorList>
    </citation>
    <scope>NUCLEOTIDE SEQUENCE [LARGE SCALE GENOMIC DNA]</scope>
    <source>
        <tissue evidence="1">Young leaves</tissue>
    </source>
</reference>
<proteinExistence type="predicted"/>
<sequence length="9" mass="1146">MENRKKGRQ</sequence>
<dbReference type="Proteomes" id="UP001371456">
    <property type="component" value="Unassembled WGS sequence"/>
</dbReference>
<name>A0AAN8T959_SOLBU</name>